<evidence type="ECO:0000256" key="1">
    <source>
        <dbReference type="ARBA" id="ARBA00009902"/>
    </source>
</evidence>
<dbReference type="InterPro" id="IPR013320">
    <property type="entry name" value="ConA-like_dom_sf"/>
</dbReference>
<dbReference type="SUPFAM" id="SSF75005">
    <property type="entry name" value="Arabinanase/levansucrase/invertase"/>
    <property type="match status" value="1"/>
</dbReference>
<evidence type="ECO:0000256" key="4">
    <source>
        <dbReference type="ARBA" id="ARBA00023295"/>
    </source>
</evidence>
<dbReference type="Pfam" id="PF08244">
    <property type="entry name" value="Glyco_hydro_32C"/>
    <property type="match status" value="1"/>
</dbReference>
<dbReference type="GO" id="GO:0004564">
    <property type="term" value="F:beta-fructofuranosidase activity"/>
    <property type="evidence" value="ECO:0007669"/>
    <property type="project" value="UniProtKB-EC"/>
</dbReference>
<dbReference type="Gene3D" id="2.60.120.560">
    <property type="entry name" value="Exo-inulinase, domain 1"/>
    <property type="match status" value="1"/>
</dbReference>
<accession>A0A6I2UUV4</accession>
<evidence type="ECO:0000256" key="6">
    <source>
        <dbReference type="SAM" id="SignalP"/>
    </source>
</evidence>
<gene>
    <name evidence="9" type="ORF">FYJ78_12320</name>
</gene>
<evidence type="ECO:0000256" key="2">
    <source>
        <dbReference type="ARBA" id="ARBA00012758"/>
    </source>
</evidence>
<dbReference type="PANTHER" id="PTHR43101">
    <property type="entry name" value="BETA-FRUCTOSIDASE"/>
    <property type="match status" value="1"/>
</dbReference>
<feature type="chain" id="PRO_5026233114" description="beta-fructofuranosidase" evidence="6">
    <location>
        <begin position="25"/>
        <end position="498"/>
    </location>
</feature>
<reference evidence="9 10" key="1">
    <citation type="submission" date="2019-08" db="EMBL/GenBank/DDBJ databases">
        <title>In-depth cultivation of the pig gut microbiome towards novel bacterial diversity and tailored functional studies.</title>
        <authorList>
            <person name="Wylensek D."/>
            <person name="Hitch T.C.A."/>
            <person name="Clavel T."/>
        </authorList>
    </citation>
    <scope>NUCLEOTIDE SEQUENCE [LARGE SCALE GENOMIC DNA]</scope>
    <source>
        <strain evidence="10">WCA-380-WT-3B3</strain>
    </source>
</reference>
<evidence type="ECO:0000259" key="7">
    <source>
        <dbReference type="Pfam" id="PF00251"/>
    </source>
</evidence>
<dbReference type="GO" id="GO:0005975">
    <property type="term" value="P:carbohydrate metabolic process"/>
    <property type="evidence" value="ECO:0007669"/>
    <property type="project" value="InterPro"/>
</dbReference>
<dbReference type="InterPro" id="IPR023296">
    <property type="entry name" value="Glyco_hydro_beta-prop_sf"/>
</dbReference>
<evidence type="ECO:0000259" key="8">
    <source>
        <dbReference type="Pfam" id="PF08244"/>
    </source>
</evidence>
<comment type="caution">
    <text evidence="9">The sequence shown here is derived from an EMBL/GenBank/DDBJ whole genome shotgun (WGS) entry which is preliminary data.</text>
</comment>
<dbReference type="InterPro" id="IPR013189">
    <property type="entry name" value="Glyco_hydro_32_C"/>
</dbReference>
<dbReference type="Gene3D" id="2.115.10.20">
    <property type="entry name" value="Glycosyl hydrolase domain, family 43"/>
    <property type="match status" value="1"/>
</dbReference>
<dbReference type="RefSeq" id="WP_154621702.1">
    <property type="nucleotide sequence ID" value="NZ_VUNL01000019.1"/>
</dbReference>
<sequence>MKKQILAGLLAASSFCFTLSPAQAFPAIFPNTGYSWVGDTMPFFDGEEFRIFYLEDLRDGDIGFHPWSLLTTKDFTDYQHDSKVIPYDTSNEFAKDSALGTGSVVKGKDGLYHAFYTGFNWRSMPKETIMHAVSRDLVSWQKVPEDSFHGSKPYIYDDTFRDPNVFYNEECGEYWMLITTRSKKARGVIARYTSKDLKHWEDKGIFFENDMGSDANMECPTLLKYGKYWYLTFSDQWPSRVVHYRVATDSMGPFVKPERDYFDASGFYAGKLAQDKESLYLVGWTPTKADGKDTRPTDWAGNLVAHQLKQRADGTLYPVPVEKVTGRMQKPVALTPILESGGVQSDSSSYHFAGQGYADVVMPKLEGIRKITGHFQMKGQQGQFGLMFNVGPNQTGSLNLVFDPAKQQVAFYNTDTSRVHAAKPELAVPVSLRPDGSYDFTLLVDGTVAVLYINDQMALSTRMYGLPDHPWGLFSSGGEVSLTNLQCSALSGGAAENH</sequence>
<dbReference type="EMBL" id="VUNL01000019">
    <property type="protein sequence ID" value="MSV25933.1"/>
    <property type="molecule type" value="Genomic_DNA"/>
</dbReference>
<dbReference type="InterPro" id="IPR013148">
    <property type="entry name" value="Glyco_hydro_32_N"/>
</dbReference>
<dbReference type="Pfam" id="PF00251">
    <property type="entry name" value="Glyco_hydro_32N"/>
    <property type="match status" value="1"/>
</dbReference>
<feature type="signal peptide" evidence="6">
    <location>
        <begin position="1"/>
        <end position="24"/>
    </location>
</feature>
<dbReference type="EC" id="3.2.1.26" evidence="2"/>
<dbReference type="Proteomes" id="UP000430222">
    <property type="component" value="Unassembled WGS sequence"/>
</dbReference>
<keyword evidence="3 5" id="KW-0378">Hydrolase</keyword>
<dbReference type="InterPro" id="IPR051214">
    <property type="entry name" value="GH32_Enzymes"/>
</dbReference>
<name>A0A6I2UUV4_9FIRM</name>
<dbReference type="SUPFAM" id="SSF49899">
    <property type="entry name" value="Concanavalin A-like lectins/glucanases"/>
    <property type="match status" value="1"/>
</dbReference>
<dbReference type="SMART" id="SM00640">
    <property type="entry name" value="Glyco_32"/>
    <property type="match status" value="1"/>
</dbReference>
<protein>
    <recommendedName>
        <fullName evidence="2">beta-fructofuranosidase</fullName>
        <ecNumber evidence="2">3.2.1.26</ecNumber>
    </recommendedName>
</protein>
<organism evidence="9 10">
    <name type="scientific">Selenomonas montiformis</name>
    <dbReference type="NCBI Taxonomy" id="2652285"/>
    <lineage>
        <taxon>Bacteria</taxon>
        <taxon>Bacillati</taxon>
        <taxon>Bacillota</taxon>
        <taxon>Negativicutes</taxon>
        <taxon>Selenomonadales</taxon>
        <taxon>Selenomonadaceae</taxon>
        <taxon>Selenomonas</taxon>
    </lineage>
</organism>
<feature type="domain" description="Glycosyl hydrolase family 32 C-terminal" evidence="8">
    <location>
        <begin position="375"/>
        <end position="487"/>
    </location>
</feature>
<dbReference type="PANTHER" id="PTHR43101:SF1">
    <property type="entry name" value="BETA-FRUCTOSIDASE"/>
    <property type="match status" value="1"/>
</dbReference>
<dbReference type="AlphaFoldDB" id="A0A6I2UUV4"/>
<dbReference type="CDD" id="cd08995">
    <property type="entry name" value="GH32_EcAec43-like"/>
    <property type="match status" value="1"/>
</dbReference>
<keyword evidence="6" id="KW-0732">Signal</keyword>
<keyword evidence="10" id="KW-1185">Reference proteome</keyword>
<proteinExistence type="inferred from homology"/>
<evidence type="ECO:0000313" key="10">
    <source>
        <dbReference type="Proteomes" id="UP000430222"/>
    </source>
</evidence>
<evidence type="ECO:0000256" key="5">
    <source>
        <dbReference type="RuleBase" id="RU362110"/>
    </source>
</evidence>
<keyword evidence="4 5" id="KW-0326">Glycosidase</keyword>
<feature type="domain" description="Glycosyl hydrolase family 32 N-terminal" evidence="7">
    <location>
        <begin position="43"/>
        <end position="303"/>
    </location>
</feature>
<dbReference type="InterPro" id="IPR001362">
    <property type="entry name" value="Glyco_hydro_32"/>
</dbReference>
<comment type="similarity">
    <text evidence="1 5">Belongs to the glycosyl hydrolase 32 family.</text>
</comment>
<evidence type="ECO:0000256" key="3">
    <source>
        <dbReference type="ARBA" id="ARBA00022801"/>
    </source>
</evidence>
<evidence type="ECO:0000313" key="9">
    <source>
        <dbReference type="EMBL" id="MSV25933.1"/>
    </source>
</evidence>